<dbReference type="InterPro" id="IPR004090">
    <property type="entry name" value="Chemotax_Me-accpt_rcpt"/>
</dbReference>
<name>A0ABX3ZKT9_9BACL</name>
<dbReference type="PANTHER" id="PTHR32089:SF112">
    <property type="entry name" value="LYSOZYME-LIKE PROTEIN-RELATED"/>
    <property type="match status" value="1"/>
</dbReference>
<evidence type="ECO:0000256" key="5">
    <source>
        <dbReference type="ARBA" id="ARBA00029447"/>
    </source>
</evidence>
<evidence type="ECO:0000256" key="1">
    <source>
        <dbReference type="ARBA" id="ARBA00004236"/>
    </source>
</evidence>
<dbReference type="Proteomes" id="UP000196594">
    <property type="component" value="Unassembled WGS sequence"/>
</dbReference>
<dbReference type="InterPro" id="IPR004089">
    <property type="entry name" value="MCPsignal_dom"/>
</dbReference>
<dbReference type="Gene3D" id="1.10.287.950">
    <property type="entry name" value="Methyl-accepting chemotaxis protein"/>
    <property type="match status" value="1"/>
</dbReference>
<dbReference type="PROSITE" id="PS50111">
    <property type="entry name" value="CHEMOTAXIS_TRANSDUC_2"/>
    <property type="match status" value="1"/>
</dbReference>
<protein>
    <submittedName>
        <fullName evidence="10">Chemotaxis protein</fullName>
    </submittedName>
</protein>
<dbReference type="InterPro" id="IPR003660">
    <property type="entry name" value="HAMP_dom"/>
</dbReference>
<dbReference type="PANTHER" id="PTHR32089">
    <property type="entry name" value="METHYL-ACCEPTING CHEMOTAXIS PROTEIN MCPB"/>
    <property type="match status" value="1"/>
</dbReference>
<sequence length="508" mass="57269">MRFRNAIKFKDRLAVLMIICICSNIILTVFSMDYLRKMEREAQALYEEKLLTLNTIQDIEQQYLQTNEIPVQSTEQLTTAAFDSKMEFYMKQLVSDPSAVLFEEIDAYIIERASAQLTNHENDIKFGYSLLLSISIILMVLILFFGIQAIRSINKPTRELKQLFKLVQHGDLTKYATYSARDELGKTTKYYNLMIADMKELLKTVRKNTESATEANNELQTNAEQITTGAVRIATSSDDMRGSLQYATARLSDNAASVQQVAAGIDEITERMHHVDHYIKETIAQAVDGEAIVGQNIAQMQDVEQAMQTASNTINELNEQTQHVSRAVTMIHSIADQTNLLALNASIEAARAGDHGRGFAVVAQEVRKLAEQSQEFTKSIATIVTKIQQGTLEATNNMANAMRSVDTGVTTTELSAVKFREITMQVQQISPQMEHVSTIMNEISDHTHDVAHSSIELSNRSEENLVLMHLIQEQIDMQKKSTTEIYEEIQSIAKNMRSLTHAVKRFQI</sequence>
<dbReference type="PROSITE" id="PS50885">
    <property type="entry name" value="HAMP"/>
    <property type="match status" value="1"/>
</dbReference>
<comment type="similarity">
    <text evidence="5">Belongs to the methyl-accepting chemotaxis (MCP) protein family.</text>
</comment>
<keyword evidence="11" id="KW-1185">Reference proteome</keyword>
<evidence type="ECO:0000256" key="3">
    <source>
        <dbReference type="ARBA" id="ARBA00023136"/>
    </source>
</evidence>
<keyword evidence="7" id="KW-1133">Transmembrane helix</keyword>
<keyword evidence="7" id="KW-0812">Transmembrane</keyword>
<evidence type="ECO:0000256" key="6">
    <source>
        <dbReference type="PROSITE-ProRule" id="PRU00284"/>
    </source>
</evidence>
<evidence type="ECO:0000256" key="7">
    <source>
        <dbReference type="SAM" id="Phobius"/>
    </source>
</evidence>
<gene>
    <name evidence="10" type="ORF">CBM15_00465</name>
</gene>
<feature type="domain" description="Methyl-accepting transducer" evidence="8">
    <location>
        <begin position="222"/>
        <end position="458"/>
    </location>
</feature>
<dbReference type="PRINTS" id="PR00260">
    <property type="entry name" value="CHEMTRNSDUCR"/>
</dbReference>
<dbReference type="Pfam" id="PF00015">
    <property type="entry name" value="MCPsignal"/>
    <property type="match status" value="1"/>
</dbReference>
<feature type="transmembrane region" description="Helical" evidence="7">
    <location>
        <begin position="12"/>
        <end position="32"/>
    </location>
</feature>
<keyword evidence="2" id="KW-1003">Cell membrane</keyword>
<dbReference type="SUPFAM" id="SSF58104">
    <property type="entry name" value="Methyl-accepting chemotaxis protein (MCP) signaling domain"/>
    <property type="match status" value="1"/>
</dbReference>
<evidence type="ECO:0000256" key="2">
    <source>
        <dbReference type="ARBA" id="ARBA00022475"/>
    </source>
</evidence>
<dbReference type="CDD" id="cd11386">
    <property type="entry name" value="MCP_signal"/>
    <property type="match status" value="1"/>
</dbReference>
<dbReference type="RefSeq" id="WP_087615340.1">
    <property type="nucleotide sequence ID" value="NZ_JAFBEY010000002.1"/>
</dbReference>
<evidence type="ECO:0000313" key="11">
    <source>
        <dbReference type="Proteomes" id="UP000196594"/>
    </source>
</evidence>
<comment type="subcellular location">
    <subcellularLocation>
        <location evidence="1">Cell membrane</location>
    </subcellularLocation>
</comment>
<evidence type="ECO:0000313" key="10">
    <source>
        <dbReference type="EMBL" id="OUZ40362.1"/>
    </source>
</evidence>
<proteinExistence type="inferred from homology"/>
<comment type="caution">
    <text evidence="10">The sequence shown here is derived from an EMBL/GenBank/DDBJ whole genome shotgun (WGS) entry which is preliminary data.</text>
</comment>
<dbReference type="SMART" id="SM00304">
    <property type="entry name" value="HAMP"/>
    <property type="match status" value="1"/>
</dbReference>
<accession>A0ABX3ZKT9</accession>
<evidence type="ECO:0000256" key="4">
    <source>
        <dbReference type="ARBA" id="ARBA00023224"/>
    </source>
</evidence>
<keyword evidence="3 7" id="KW-0472">Membrane</keyword>
<evidence type="ECO:0000259" key="9">
    <source>
        <dbReference type="PROSITE" id="PS50885"/>
    </source>
</evidence>
<dbReference type="SMART" id="SM00283">
    <property type="entry name" value="MA"/>
    <property type="match status" value="1"/>
</dbReference>
<reference evidence="10 11" key="1">
    <citation type="journal article" date="2017" name="Int. J. Syst. Evol. Microbiol.">
        <title>Solibacillus kalamii sp. nov., isolated from a high-efficiency particulate arrestance filter system used in the International Space Station.</title>
        <authorList>
            <person name="Checinska Sielaff A."/>
            <person name="Kumar R.M."/>
            <person name="Pal D."/>
            <person name="Mayilraj S."/>
            <person name="Venkateswaran K."/>
        </authorList>
    </citation>
    <scope>NUCLEOTIDE SEQUENCE [LARGE SCALE GENOMIC DNA]</scope>
    <source>
        <strain evidence="10 11">ISSFR-015</strain>
    </source>
</reference>
<organism evidence="10 11">
    <name type="scientific">Solibacillus kalamii</name>
    <dbReference type="NCBI Taxonomy" id="1748298"/>
    <lineage>
        <taxon>Bacteria</taxon>
        <taxon>Bacillati</taxon>
        <taxon>Bacillota</taxon>
        <taxon>Bacilli</taxon>
        <taxon>Bacillales</taxon>
        <taxon>Caryophanaceae</taxon>
        <taxon>Solibacillus</taxon>
    </lineage>
</organism>
<evidence type="ECO:0000259" key="8">
    <source>
        <dbReference type="PROSITE" id="PS50111"/>
    </source>
</evidence>
<feature type="domain" description="HAMP" evidence="9">
    <location>
        <begin position="151"/>
        <end position="203"/>
    </location>
</feature>
<dbReference type="EMBL" id="NHNT01000001">
    <property type="protein sequence ID" value="OUZ40362.1"/>
    <property type="molecule type" value="Genomic_DNA"/>
</dbReference>
<feature type="transmembrane region" description="Helical" evidence="7">
    <location>
        <begin position="126"/>
        <end position="150"/>
    </location>
</feature>
<keyword evidence="4 6" id="KW-0807">Transducer</keyword>